<evidence type="ECO:0000256" key="1">
    <source>
        <dbReference type="SAM" id="MobiDB-lite"/>
    </source>
</evidence>
<evidence type="ECO:0000313" key="3">
    <source>
        <dbReference type="EMBL" id="MBY8881043.1"/>
    </source>
</evidence>
<protein>
    <recommendedName>
        <fullName evidence="2">DUF8129 domain-containing protein</fullName>
    </recommendedName>
</protein>
<name>A0ABS7QDJ2_9ACTN</name>
<feature type="domain" description="DUF8129" evidence="2">
    <location>
        <begin position="35"/>
        <end position="70"/>
    </location>
</feature>
<comment type="caution">
    <text evidence="3">The sequence shown here is derived from an EMBL/GenBank/DDBJ whole genome shotgun (WGS) entry which is preliminary data.</text>
</comment>
<sequence>MDDIPGRRCPAELGRPPVADYDHMTMRGLERHLGTLDQAQVEALVRYESAHENRTPVMRLLTARLHRLREAGRSPDLDAPAGGYGPAPATSRPGHSIPGLPAAGAPDPTPLPPPAPPDPTS</sequence>
<evidence type="ECO:0000259" key="2">
    <source>
        <dbReference type="Pfam" id="PF26450"/>
    </source>
</evidence>
<dbReference type="Pfam" id="PF26450">
    <property type="entry name" value="DUF8129"/>
    <property type="match status" value="1"/>
</dbReference>
<dbReference type="InterPro" id="IPR058442">
    <property type="entry name" value="DUF8129"/>
</dbReference>
<dbReference type="Proteomes" id="UP000778578">
    <property type="component" value="Unassembled WGS sequence"/>
</dbReference>
<gene>
    <name evidence="3" type="ORF">K7862_25885</name>
</gene>
<feature type="compositionally biased region" description="Pro residues" evidence="1">
    <location>
        <begin position="107"/>
        <end position="121"/>
    </location>
</feature>
<organism evidence="3 4">
    <name type="scientific">Actinacidiphila acidipaludis</name>
    <dbReference type="NCBI Taxonomy" id="2873382"/>
    <lineage>
        <taxon>Bacteria</taxon>
        <taxon>Bacillati</taxon>
        <taxon>Actinomycetota</taxon>
        <taxon>Actinomycetes</taxon>
        <taxon>Kitasatosporales</taxon>
        <taxon>Streptomycetaceae</taxon>
        <taxon>Actinacidiphila</taxon>
    </lineage>
</organism>
<reference evidence="3 4" key="1">
    <citation type="submission" date="2021-08" db="EMBL/GenBank/DDBJ databases">
        <title>WGS of actinomycetes from Thailand.</title>
        <authorList>
            <person name="Thawai C."/>
        </authorList>
    </citation>
    <scope>NUCLEOTIDE SEQUENCE [LARGE SCALE GENOMIC DNA]</scope>
    <source>
        <strain evidence="3 4">PLK6-54</strain>
    </source>
</reference>
<feature type="region of interest" description="Disordered" evidence="1">
    <location>
        <begin position="71"/>
        <end position="121"/>
    </location>
</feature>
<proteinExistence type="predicted"/>
<evidence type="ECO:0000313" key="4">
    <source>
        <dbReference type="Proteomes" id="UP000778578"/>
    </source>
</evidence>
<accession>A0ABS7QDJ2</accession>
<dbReference type="EMBL" id="JAINZZ010000041">
    <property type="protein sequence ID" value="MBY8881043.1"/>
    <property type="molecule type" value="Genomic_DNA"/>
</dbReference>
<dbReference type="RefSeq" id="WP_222966697.1">
    <property type="nucleotide sequence ID" value="NZ_JAINZZ010000041.1"/>
</dbReference>
<keyword evidence="4" id="KW-1185">Reference proteome</keyword>